<dbReference type="InterPro" id="IPR037257">
    <property type="entry name" value="T2SS_E_N_sf"/>
</dbReference>
<evidence type="ECO:0000313" key="4">
    <source>
        <dbReference type="EMBL" id="RFM23926.1"/>
    </source>
</evidence>
<protein>
    <submittedName>
        <fullName evidence="4">Response regulator</fullName>
    </submittedName>
</protein>
<organism evidence="4 5">
    <name type="scientific">Candidatus Thermochlorobacter aerophilus</name>
    <dbReference type="NCBI Taxonomy" id="1868324"/>
    <lineage>
        <taxon>Bacteria</taxon>
        <taxon>Pseudomonadati</taxon>
        <taxon>Chlorobiota</taxon>
        <taxon>Chlorobiia</taxon>
        <taxon>Chlorobiales</taxon>
        <taxon>Candidatus Thermochlorobacteriaceae</taxon>
        <taxon>Candidatus Thermochlorobacter</taxon>
    </lineage>
</organism>
<dbReference type="Gene3D" id="3.40.50.2300">
    <property type="match status" value="1"/>
</dbReference>
<dbReference type="CDD" id="cd17574">
    <property type="entry name" value="REC_OmpR"/>
    <property type="match status" value="1"/>
</dbReference>
<dbReference type="GO" id="GO:0000160">
    <property type="term" value="P:phosphorelay signal transduction system"/>
    <property type="evidence" value="ECO:0007669"/>
    <property type="project" value="InterPro"/>
</dbReference>
<dbReference type="AlphaFoldDB" id="A0A395LZI3"/>
<feature type="domain" description="Response regulatory" evidence="3">
    <location>
        <begin position="243"/>
        <end position="362"/>
    </location>
</feature>
<dbReference type="SMART" id="SM00448">
    <property type="entry name" value="REC"/>
    <property type="match status" value="1"/>
</dbReference>
<proteinExistence type="predicted"/>
<evidence type="ECO:0000313" key="5">
    <source>
        <dbReference type="Proteomes" id="UP000266389"/>
    </source>
</evidence>
<comment type="caution">
    <text evidence="4">The sequence shown here is derived from an EMBL/GenBank/DDBJ whole genome shotgun (WGS) entry which is preliminary data.</text>
</comment>
<dbReference type="SUPFAM" id="SSF52172">
    <property type="entry name" value="CheY-like"/>
    <property type="match status" value="1"/>
</dbReference>
<accession>A0A395LZI3</accession>
<sequence>MSFVGNIKGWTITEMLQLIRQMKKTGAMIVTSEDGTQRKVFFRNGLVIAVDTGSEDLGAILLEENMITRADLDQAIAYQKQHRDKRIEQILLAMKKVDAPKLVKAIRIQIERVITSLLQEKSAKVSFEPDAPLTVQGLSNGVDIQGIMLSASVKVDELGLMRQRIPNMDAVPRRTKRGDEEMNEIALKLAEWKVFLAIDGKTDIKTLALKLRMEEVTVLKALVVLLDGKWIELVEGQKDTRKKILAVDDSKVILKTIQLALSDTGYSLITAENGKTALELAREHRPDLILLDVMLPDTTGLKICKTIRTDAEYEAIKDAPIIMLSAKDAEIDRNLGLHAGANDYITKPFKDGELLQVVERFLKKTEPVAN</sequence>
<dbReference type="PANTHER" id="PTHR44591:SF3">
    <property type="entry name" value="RESPONSE REGULATORY DOMAIN-CONTAINING PROTEIN"/>
    <property type="match status" value="1"/>
</dbReference>
<dbReference type="Proteomes" id="UP000266389">
    <property type="component" value="Unassembled WGS sequence"/>
</dbReference>
<dbReference type="EMBL" id="PHFL01000051">
    <property type="protein sequence ID" value="RFM23926.1"/>
    <property type="molecule type" value="Genomic_DNA"/>
</dbReference>
<dbReference type="InterPro" id="IPR001789">
    <property type="entry name" value="Sig_transdc_resp-reg_receiver"/>
</dbReference>
<evidence type="ECO:0000259" key="3">
    <source>
        <dbReference type="PROSITE" id="PS50110"/>
    </source>
</evidence>
<gene>
    <name evidence="4" type="ORF">D0433_08355</name>
</gene>
<dbReference type="SUPFAM" id="SSF160246">
    <property type="entry name" value="EspE N-terminal domain-like"/>
    <property type="match status" value="1"/>
</dbReference>
<dbReference type="InterPro" id="IPR050595">
    <property type="entry name" value="Bact_response_regulator"/>
</dbReference>
<name>A0A395LZI3_9BACT</name>
<reference evidence="4 5" key="1">
    <citation type="journal article" date="2011" name="ISME J.">
        <title>Community ecology of hot spring cyanobacterial mats: predominant populations and their functional potential.</title>
        <authorList>
            <person name="Klatt C.G."/>
            <person name="Wood J.M."/>
            <person name="Rusch D.B."/>
            <person name="Bateson M.M."/>
            <person name="Hamamura N."/>
            <person name="Heidelberg J.F."/>
            <person name="Grossman A.R."/>
            <person name="Bhaya D."/>
            <person name="Cohan F.M."/>
            <person name="Kuhl M."/>
            <person name="Bryant D.A."/>
            <person name="Ward D.M."/>
        </authorList>
    </citation>
    <scope>NUCLEOTIDE SEQUENCE [LARGE SCALE GENOMIC DNA]</scope>
    <source>
        <strain evidence="4">OS</strain>
    </source>
</reference>
<keyword evidence="1 2" id="KW-0597">Phosphoprotein</keyword>
<evidence type="ECO:0000256" key="2">
    <source>
        <dbReference type="PROSITE-ProRule" id="PRU00169"/>
    </source>
</evidence>
<dbReference type="PROSITE" id="PS50110">
    <property type="entry name" value="RESPONSE_REGULATORY"/>
    <property type="match status" value="1"/>
</dbReference>
<evidence type="ECO:0000256" key="1">
    <source>
        <dbReference type="ARBA" id="ARBA00022553"/>
    </source>
</evidence>
<feature type="modified residue" description="4-aspartylphosphate" evidence="2">
    <location>
        <position position="292"/>
    </location>
</feature>
<dbReference type="InterPro" id="IPR011006">
    <property type="entry name" value="CheY-like_superfamily"/>
</dbReference>
<dbReference type="InterPro" id="IPR025497">
    <property type="entry name" value="PatA-like_N"/>
</dbReference>
<dbReference type="Pfam" id="PF00072">
    <property type="entry name" value="Response_reg"/>
    <property type="match status" value="1"/>
</dbReference>
<dbReference type="Pfam" id="PF14332">
    <property type="entry name" value="DUF4388"/>
    <property type="match status" value="1"/>
</dbReference>
<dbReference type="PANTHER" id="PTHR44591">
    <property type="entry name" value="STRESS RESPONSE REGULATOR PROTEIN 1"/>
    <property type="match status" value="1"/>
</dbReference>